<dbReference type="EMBL" id="CP097289">
    <property type="protein sequence ID" value="UQT55517.1"/>
    <property type="molecule type" value="Genomic_DNA"/>
</dbReference>
<evidence type="ECO:0000313" key="1">
    <source>
        <dbReference type="EMBL" id="UQT55517.1"/>
    </source>
</evidence>
<keyword evidence="2" id="KW-1185">Reference proteome</keyword>
<protein>
    <submittedName>
        <fullName evidence="1">Uncharacterized protein</fullName>
    </submittedName>
</protein>
<organism evidence="1 2">
    <name type="scientific">Streptomyces durmitorensis</name>
    <dbReference type="NCBI Taxonomy" id="319947"/>
    <lineage>
        <taxon>Bacteria</taxon>
        <taxon>Bacillati</taxon>
        <taxon>Actinomycetota</taxon>
        <taxon>Actinomycetes</taxon>
        <taxon>Kitasatosporales</taxon>
        <taxon>Streptomycetaceae</taxon>
        <taxon>Streptomyces</taxon>
    </lineage>
</organism>
<accession>A0ABY4PNY7</accession>
<dbReference type="Proteomes" id="UP000829992">
    <property type="component" value="Chromosome"/>
</dbReference>
<evidence type="ECO:0000313" key="2">
    <source>
        <dbReference type="Proteomes" id="UP000829992"/>
    </source>
</evidence>
<gene>
    <name evidence="1" type="ORF">M4V62_10685</name>
</gene>
<sequence>MPRVRAVRRRTWLVVAGVAVLALAATGTGIAVSQSQGRDERIAANRDQLDRACAGLLPEELSSFVPDDSEGVLDEYGTLLTSRQQSRALLDCTLSWGGDAGGLEPDAQVRVRAEAVLGKAQAPAGDFELPLPSGTLGGTGSSEDRLDGSQVSATLLTECPKGLSGRVRPSKDLLVSVDLPSHADSEYDIPKSDRLLASRTAVRVADWVSREQGCGTEPLADAEKPRSADALCDWLSPKPLKFARGTWRFDENDTAYSERAGACGGQWDDAAGWADDLKVKAAGAESWSGVLAAGAYERFSGSGHVPGTEQSRHERGPEGQLTFGMPGDDPLLALWARSVCDGGPTFHRVTVTPALDFRHQDEVVVDKKEWRRIPADARAVLDRYLAADDGWPRRSHCRDTQIMGEVEQWQG</sequence>
<dbReference type="RefSeq" id="WP_249587006.1">
    <property type="nucleotide sequence ID" value="NZ_BAAAQL010000008.1"/>
</dbReference>
<reference evidence="1 2" key="1">
    <citation type="submission" date="2022-05" db="EMBL/GenBank/DDBJ databases">
        <authorList>
            <person name="Zhou X."/>
            <person name="Li K."/>
            <person name="Man Y."/>
        </authorList>
    </citation>
    <scope>NUCLEOTIDE SEQUENCE [LARGE SCALE GENOMIC DNA]</scope>
    <source>
        <strain evidence="1 2">MS405</strain>
    </source>
</reference>
<proteinExistence type="predicted"/>
<name>A0ABY4PNY7_9ACTN</name>